<dbReference type="Proteomes" id="UP000324222">
    <property type="component" value="Unassembled WGS sequence"/>
</dbReference>
<evidence type="ECO:0000313" key="2">
    <source>
        <dbReference type="EMBL" id="MPC71725.1"/>
    </source>
</evidence>
<protein>
    <submittedName>
        <fullName evidence="2">Uncharacterized protein</fullName>
    </submittedName>
</protein>
<sequence length="81" mass="9111">MQGGYLEVKIEEKNAVGSTRSSRRRLPSLSNAYATLPFRSAVGSGEGEKELYHERRSCNPNKDAHSRSLSRQSLLILRFES</sequence>
<proteinExistence type="predicted"/>
<organism evidence="2 3">
    <name type="scientific">Portunus trituberculatus</name>
    <name type="common">Swimming crab</name>
    <name type="synonym">Neptunus trituberculatus</name>
    <dbReference type="NCBI Taxonomy" id="210409"/>
    <lineage>
        <taxon>Eukaryota</taxon>
        <taxon>Metazoa</taxon>
        <taxon>Ecdysozoa</taxon>
        <taxon>Arthropoda</taxon>
        <taxon>Crustacea</taxon>
        <taxon>Multicrustacea</taxon>
        <taxon>Malacostraca</taxon>
        <taxon>Eumalacostraca</taxon>
        <taxon>Eucarida</taxon>
        <taxon>Decapoda</taxon>
        <taxon>Pleocyemata</taxon>
        <taxon>Brachyura</taxon>
        <taxon>Eubrachyura</taxon>
        <taxon>Portunoidea</taxon>
        <taxon>Portunidae</taxon>
        <taxon>Portuninae</taxon>
        <taxon>Portunus</taxon>
    </lineage>
</organism>
<dbReference type="EMBL" id="VSRR010033468">
    <property type="protein sequence ID" value="MPC71725.1"/>
    <property type="molecule type" value="Genomic_DNA"/>
</dbReference>
<gene>
    <name evidence="2" type="ORF">E2C01_066011</name>
</gene>
<feature type="region of interest" description="Disordered" evidence="1">
    <location>
        <begin position="44"/>
        <end position="68"/>
    </location>
</feature>
<reference evidence="2 3" key="1">
    <citation type="submission" date="2019-05" db="EMBL/GenBank/DDBJ databases">
        <title>Another draft genome of Portunus trituberculatus and its Hox gene families provides insights of decapod evolution.</title>
        <authorList>
            <person name="Jeong J.-H."/>
            <person name="Song I."/>
            <person name="Kim S."/>
            <person name="Choi T."/>
            <person name="Kim D."/>
            <person name="Ryu S."/>
            <person name="Kim W."/>
        </authorList>
    </citation>
    <scope>NUCLEOTIDE SEQUENCE [LARGE SCALE GENOMIC DNA]</scope>
    <source>
        <tissue evidence="2">Muscle</tissue>
    </source>
</reference>
<keyword evidence="3" id="KW-1185">Reference proteome</keyword>
<evidence type="ECO:0000256" key="1">
    <source>
        <dbReference type="SAM" id="MobiDB-lite"/>
    </source>
</evidence>
<feature type="compositionally biased region" description="Basic and acidic residues" evidence="1">
    <location>
        <begin position="46"/>
        <end position="66"/>
    </location>
</feature>
<evidence type="ECO:0000313" key="3">
    <source>
        <dbReference type="Proteomes" id="UP000324222"/>
    </source>
</evidence>
<dbReference type="AlphaFoldDB" id="A0A5B7HPY9"/>
<name>A0A5B7HPY9_PORTR</name>
<comment type="caution">
    <text evidence="2">The sequence shown here is derived from an EMBL/GenBank/DDBJ whole genome shotgun (WGS) entry which is preliminary data.</text>
</comment>
<accession>A0A5B7HPY9</accession>